<dbReference type="AlphaFoldDB" id="A0A7W7GGL0"/>
<protein>
    <submittedName>
        <fullName evidence="1">Uncharacterized protein</fullName>
    </submittedName>
</protein>
<comment type="caution">
    <text evidence="1">The sequence shown here is derived from an EMBL/GenBank/DDBJ whole genome shotgun (WGS) entry which is preliminary data.</text>
</comment>
<dbReference type="RefSeq" id="WP_246545851.1">
    <property type="nucleotide sequence ID" value="NZ_JACHMS010000001.1"/>
</dbReference>
<gene>
    <name evidence="1" type="ORF">BJ965_001380</name>
</gene>
<organism evidence="1 2">
    <name type="scientific">Streptomyces luteogriseus</name>
    <dbReference type="NCBI Taxonomy" id="68233"/>
    <lineage>
        <taxon>Bacteria</taxon>
        <taxon>Bacillati</taxon>
        <taxon>Actinomycetota</taxon>
        <taxon>Actinomycetes</taxon>
        <taxon>Kitasatosporales</taxon>
        <taxon>Streptomycetaceae</taxon>
        <taxon>Streptomyces</taxon>
    </lineage>
</organism>
<accession>A0A7W7GGL0</accession>
<dbReference type="GeneID" id="95793400"/>
<dbReference type="EMBL" id="JACHMS010000001">
    <property type="protein sequence ID" value="MBB4711498.1"/>
    <property type="molecule type" value="Genomic_DNA"/>
</dbReference>
<proteinExistence type="predicted"/>
<keyword evidence="2" id="KW-1185">Reference proteome</keyword>
<name>A0A7W7GGL0_9ACTN</name>
<evidence type="ECO:0000313" key="2">
    <source>
        <dbReference type="Proteomes" id="UP000565089"/>
    </source>
</evidence>
<reference evidence="1 2" key="1">
    <citation type="submission" date="2020-08" db="EMBL/GenBank/DDBJ databases">
        <title>Sequencing the genomes of 1000 actinobacteria strains.</title>
        <authorList>
            <person name="Klenk H.-P."/>
        </authorList>
    </citation>
    <scope>NUCLEOTIDE SEQUENCE [LARGE SCALE GENOMIC DNA]</scope>
    <source>
        <strain evidence="1 2">DSM 40483</strain>
    </source>
</reference>
<dbReference type="Proteomes" id="UP000565089">
    <property type="component" value="Unassembled WGS sequence"/>
</dbReference>
<sequence>MTVMLEGAPASDRVELDELTIQLRASLLELEVDRVELVRSRSVPAGSKPSDAIALGALAVSLSPIALRGVLRLLETWITNRPIRKVRVSFGEDSIELEQASSEDQRRLVDAFIAAHLPIPGVQPDRDDAPSGT</sequence>
<evidence type="ECO:0000313" key="1">
    <source>
        <dbReference type="EMBL" id="MBB4711498.1"/>
    </source>
</evidence>